<feature type="region of interest" description="Disordered" evidence="2">
    <location>
        <begin position="1"/>
        <end position="44"/>
    </location>
</feature>
<sequence>MPRRRTPNKLNEESSPRPSCSSHNTQESYSTENVTMDYSAPTSPLFSGSEIDDEYLNSILNNYGIRMGAEGQGVVEVDAVHNPYDDSVAHITDLGGGAAVVVTSSSPASPSDVQDDYSTWSTCMSPGISSSSEEPPFPYSPGTCNFKDASNIKPRKYKISGPLEDPEEERRRRNAVIARENRLKHKKYLDELQNKKRSLEHVNAQCAKALIRVRQDIKVKDQQLQEANQQIRELKTHLMAKSEKVSNYKSQLNLIRTHLELIEASVDSSNPVRGFISTLLQRLPHIEDEPQESLPTANVYESL</sequence>
<dbReference type="AlphaFoldDB" id="A0AAV2Q262"/>
<evidence type="ECO:0000313" key="3">
    <source>
        <dbReference type="EMBL" id="CAL4068445.1"/>
    </source>
</evidence>
<evidence type="ECO:0000313" key="4">
    <source>
        <dbReference type="Proteomes" id="UP001497623"/>
    </source>
</evidence>
<keyword evidence="4" id="KW-1185">Reference proteome</keyword>
<feature type="coiled-coil region" evidence="1">
    <location>
        <begin position="185"/>
        <end position="244"/>
    </location>
</feature>
<evidence type="ECO:0000256" key="2">
    <source>
        <dbReference type="SAM" id="MobiDB-lite"/>
    </source>
</evidence>
<evidence type="ECO:0008006" key="5">
    <source>
        <dbReference type="Google" id="ProtNLM"/>
    </source>
</evidence>
<gene>
    <name evidence="3" type="ORF">MNOR_LOCUS7247</name>
</gene>
<keyword evidence="1" id="KW-0175">Coiled coil</keyword>
<proteinExistence type="predicted"/>
<comment type="caution">
    <text evidence="3">The sequence shown here is derived from an EMBL/GenBank/DDBJ whole genome shotgun (WGS) entry which is preliminary data.</text>
</comment>
<dbReference type="Proteomes" id="UP001497623">
    <property type="component" value="Unassembled WGS sequence"/>
</dbReference>
<feature type="compositionally biased region" description="Polar residues" evidence="2">
    <location>
        <begin position="16"/>
        <end position="44"/>
    </location>
</feature>
<organism evidence="3 4">
    <name type="scientific">Meganyctiphanes norvegica</name>
    <name type="common">Northern krill</name>
    <name type="synonym">Thysanopoda norvegica</name>
    <dbReference type="NCBI Taxonomy" id="48144"/>
    <lineage>
        <taxon>Eukaryota</taxon>
        <taxon>Metazoa</taxon>
        <taxon>Ecdysozoa</taxon>
        <taxon>Arthropoda</taxon>
        <taxon>Crustacea</taxon>
        <taxon>Multicrustacea</taxon>
        <taxon>Malacostraca</taxon>
        <taxon>Eumalacostraca</taxon>
        <taxon>Eucarida</taxon>
        <taxon>Euphausiacea</taxon>
        <taxon>Euphausiidae</taxon>
        <taxon>Meganyctiphanes</taxon>
    </lineage>
</organism>
<evidence type="ECO:0000256" key="1">
    <source>
        <dbReference type="SAM" id="Coils"/>
    </source>
</evidence>
<reference evidence="3 4" key="1">
    <citation type="submission" date="2024-05" db="EMBL/GenBank/DDBJ databases">
        <authorList>
            <person name="Wallberg A."/>
        </authorList>
    </citation>
    <scope>NUCLEOTIDE SEQUENCE [LARGE SCALE GENOMIC DNA]</scope>
</reference>
<protein>
    <recommendedName>
        <fullName evidence="5">BZIP domain-containing protein</fullName>
    </recommendedName>
</protein>
<name>A0AAV2Q262_MEGNR</name>
<dbReference type="EMBL" id="CAXKWB010003147">
    <property type="protein sequence ID" value="CAL4068445.1"/>
    <property type="molecule type" value="Genomic_DNA"/>
</dbReference>
<accession>A0AAV2Q262</accession>